<gene>
    <name evidence="1" type="ORF">AVDCRST_MAG56-6335</name>
</gene>
<accession>A0A6J4KPN2</accession>
<dbReference type="AlphaFoldDB" id="A0A6J4KPN2"/>
<organism evidence="1">
    <name type="scientific">uncultured Cytophagales bacterium</name>
    <dbReference type="NCBI Taxonomy" id="158755"/>
    <lineage>
        <taxon>Bacteria</taxon>
        <taxon>Pseudomonadati</taxon>
        <taxon>Bacteroidota</taxon>
        <taxon>Sphingobacteriia</taxon>
        <taxon>Sphingobacteriales</taxon>
        <taxon>environmental samples</taxon>
    </lineage>
</organism>
<protein>
    <submittedName>
        <fullName evidence="1">Uncharacterized protein</fullName>
    </submittedName>
</protein>
<reference evidence="1" key="1">
    <citation type="submission" date="2020-02" db="EMBL/GenBank/DDBJ databases">
        <authorList>
            <person name="Meier V. D."/>
        </authorList>
    </citation>
    <scope>NUCLEOTIDE SEQUENCE</scope>
    <source>
        <strain evidence="1">AVDCRST_MAG56</strain>
    </source>
</reference>
<proteinExistence type="predicted"/>
<sequence length="40" mass="4740">WVRKRIAFLPQRHQDTKEHKVKSLIRFVSSGNPCVRAGRH</sequence>
<feature type="non-terminal residue" evidence="1">
    <location>
        <position position="40"/>
    </location>
</feature>
<dbReference type="EMBL" id="CADCTQ010000519">
    <property type="protein sequence ID" value="CAA9311834.1"/>
    <property type="molecule type" value="Genomic_DNA"/>
</dbReference>
<name>A0A6J4KPN2_9SPHI</name>
<evidence type="ECO:0000313" key="1">
    <source>
        <dbReference type="EMBL" id="CAA9311834.1"/>
    </source>
</evidence>
<feature type="non-terminal residue" evidence="1">
    <location>
        <position position="1"/>
    </location>
</feature>